<dbReference type="Proteomes" id="UP000321805">
    <property type="component" value="Chromosome"/>
</dbReference>
<dbReference type="InterPro" id="IPR013324">
    <property type="entry name" value="RNA_pol_sigma_r3/r4-like"/>
</dbReference>
<keyword evidence="7" id="KW-1185">Reference proteome</keyword>
<keyword evidence="3" id="KW-0731">Sigma factor</keyword>
<sequence>MDEHLRRFVAARDRDDGALMRRCWEELVIDFFDRMDGLVYAAHRGRLDDDEHEVAVGMAMARFSTNLMTTFAGVSTGELVNACKTLARGICIDVQRRSVREHRHEGPSLTPADPGTAAVWEADAARARLEQAERRDDVRAFLEWALPQVKEERRRVLELTFHGAEVPEIAQELGITADNAYQRRSRGMKDLKRLREDYDT</sequence>
<gene>
    <name evidence="6" type="ORF">FSW04_08175</name>
</gene>
<dbReference type="Gene3D" id="1.10.10.10">
    <property type="entry name" value="Winged helix-like DNA-binding domain superfamily/Winged helix DNA-binding domain"/>
    <property type="match status" value="1"/>
</dbReference>
<name>A0A5B8U3D2_9ACTN</name>
<dbReference type="OrthoDB" id="5243443at2"/>
<dbReference type="AlphaFoldDB" id="A0A5B8U3D2"/>
<evidence type="ECO:0000259" key="5">
    <source>
        <dbReference type="Pfam" id="PF08281"/>
    </source>
</evidence>
<accession>A0A5B8U3D2</accession>
<dbReference type="EMBL" id="CP042430">
    <property type="protein sequence ID" value="QEC47556.1"/>
    <property type="molecule type" value="Genomic_DNA"/>
</dbReference>
<evidence type="ECO:0000256" key="4">
    <source>
        <dbReference type="ARBA" id="ARBA00023163"/>
    </source>
</evidence>
<evidence type="ECO:0000256" key="2">
    <source>
        <dbReference type="ARBA" id="ARBA00023015"/>
    </source>
</evidence>
<keyword evidence="2" id="KW-0805">Transcription regulation</keyword>
<dbReference type="KEGG" id="bsol:FSW04_08175"/>
<evidence type="ECO:0000313" key="7">
    <source>
        <dbReference type="Proteomes" id="UP000321805"/>
    </source>
</evidence>
<feature type="domain" description="RNA polymerase sigma factor 70 region 4 type 2" evidence="5">
    <location>
        <begin position="145"/>
        <end position="191"/>
    </location>
</feature>
<evidence type="ECO:0000256" key="3">
    <source>
        <dbReference type="ARBA" id="ARBA00023082"/>
    </source>
</evidence>
<keyword evidence="4" id="KW-0804">Transcription</keyword>
<dbReference type="Pfam" id="PF08281">
    <property type="entry name" value="Sigma70_r4_2"/>
    <property type="match status" value="1"/>
</dbReference>
<dbReference type="InterPro" id="IPR036388">
    <property type="entry name" value="WH-like_DNA-bd_sf"/>
</dbReference>
<proteinExistence type="inferred from homology"/>
<protein>
    <recommendedName>
        <fullName evidence="5">RNA polymerase sigma factor 70 region 4 type 2 domain-containing protein</fullName>
    </recommendedName>
</protein>
<dbReference type="GO" id="GO:0003677">
    <property type="term" value="F:DNA binding"/>
    <property type="evidence" value="ECO:0007669"/>
    <property type="project" value="InterPro"/>
</dbReference>
<dbReference type="RefSeq" id="WP_146918145.1">
    <property type="nucleotide sequence ID" value="NZ_CP042430.1"/>
</dbReference>
<organism evidence="6 7">
    <name type="scientific">Baekduia soli</name>
    <dbReference type="NCBI Taxonomy" id="496014"/>
    <lineage>
        <taxon>Bacteria</taxon>
        <taxon>Bacillati</taxon>
        <taxon>Actinomycetota</taxon>
        <taxon>Thermoleophilia</taxon>
        <taxon>Solirubrobacterales</taxon>
        <taxon>Baekduiaceae</taxon>
        <taxon>Baekduia</taxon>
    </lineage>
</organism>
<comment type="similarity">
    <text evidence="1">Belongs to the sigma-70 factor family. ECF subfamily.</text>
</comment>
<dbReference type="SUPFAM" id="SSF88659">
    <property type="entry name" value="Sigma3 and sigma4 domains of RNA polymerase sigma factors"/>
    <property type="match status" value="1"/>
</dbReference>
<dbReference type="GO" id="GO:0006352">
    <property type="term" value="P:DNA-templated transcription initiation"/>
    <property type="evidence" value="ECO:0007669"/>
    <property type="project" value="InterPro"/>
</dbReference>
<evidence type="ECO:0000313" key="6">
    <source>
        <dbReference type="EMBL" id="QEC47556.1"/>
    </source>
</evidence>
<evidence type="ECO:0000256" key="1">
    <source>
        <dbReference type="ARBA" id="ARBA00010641"/>
    </source>
</evidence>
<dbReference type="GO" id="GO:0016987">
    <property type="term" value="F:sigma factor activity"/>
    <property type="evidence" value="ECO:0007669"/>
    <property type="project" value="UniProtKB-KW"/>
</dbReference>
<reference evidence="6 7" key="1">
    <citation type="journal article" date="2018" name="J. Microbiol.">
        <title>Baekduia soli gen. nov., sp. nov., a novel bacterium isolated from the soil of Baekdu Mountain and proposal of a novel family name, Baekduiaceae fam. nov.</title>
        <authorList>
            <person name="An D.S."/>
            <person name="Siddiqi M.Z."/>
            <person name="Kim K.H."/>
            <person name="Yu H.S."/>
            <person name="Im W.T."/>
        </authorList>
    </citation>
    <scope>NUCLEOTIDE SEQUENCE [LARGE SCALE GENOMIC DNA]</scope>
    <source>
        <strain evidence="6 7">BR7-21</strain>
    </source>
</reference>
<dbReference type="InterPro" id="IPR013249">
    <property type="entry name" value="RNA_pol_sigma70_r4_t2"/>
</dbReference>